<dbReference type="GO" id="GO:0016740">
    <property type="term" value="F:transferase activity"/>
    <property type="evidence" value="ECO:0007669"/>
    <property type="project" value="UniProtKB-KW"/>
</dbReference>
<dbReference type="InterPro" id="IPR024932">
    <property type="entry name" value="ApbE"/>
</dbReference>
<dbReference type="PANTHER" id="PTHR30040:SF2">
    <property type="entry name" value="FAD:PROTEIN FMN TRANSFERASE"/>
    <property type="match status" value="1"/>
</dbReference>
<keyword evidence="5 11" id="KW-0808">Transferase</keyword>
<comment type="similarity">
    <text evidence="11">Belongs to the ApbE family.</text>
</comment>
<comment type="catalytic activity">
    <reaction evidence="10 11">
        <text>L-threonyl-[protein] + FAD = FMN-L-threonyl-[protein] + AMP + H(+)</text>
        <dbReference type="Rhea" id="RHEA:36847"/>
        <dbReference type="Rhea" id="RHEA-COMP:11060"/>
        <dbReference type="Rhea" id="RHEA-COMP:11061"/>
        <dbReference type="ChEBI" id="CHEBI:15378"/>
        <dbReference type="ChEBI" id="CHEBI:30013"/>
        <dbReference type="ChEBI" id="CHEBI:57692"/>
        <dbReference type="ChEBI" id="CHEBI:74257"/>
        <dbReference type="ChEBI" id="CHEBI:456215"/>
        <dbReference type="EC" id="2.7.1.180"/>
    </reaction>
</comment>
<dbReference type="Gene3D" id="3.10.520.10">
    <property type="entry name" value="ApbE-like domains"/>
    <property type="match status" value="1"/>
</dbReference>
<organism evidence="12 13">
    <name type="scientific">Enterococcus lemanii</name>
    <dbReference type="NCBI Taxonomy" id="1159752"/>
    <lineage>
        <taxon>Bacteria</taxon>
        <taxon>Bacillati</taxon>
        <taxon>Bacillota</taxon>
        <taxon>Bacilli</taxon>
        <taxon>Lactobacillales</taxon>
        <taxon>Enterococcaceae</taxon>
        <taxon>Enterococcus</taxon>
    </lineage>
</organism>
<evidence type="ECO:0000256" key="11">
    <source>
        <dbReference type="PIRNR" id="PIRNR006268"/>
    </source>
</evidence>
<evidence type="ECO:0000313" key="13">
    <source>
        <dbReference type="Proteomes" id="UP001595969"/>
    </source>
</evidence>
<comment type="caution">
    <text evidence="12">The sequence shown here is derived from an EMBL/GenBank/DDBJ whole genome shotgun (WGS) entry which is preliminary data.</text>
</comment>
<evidence type="ECO:0000256" key="4">
    <source>
        <dbReference type="ARBA" id="ARBA00022630"/>
    </source>
</evidence>
<keyword evidence="13" id="KW-1185">Reference proteome</keyword>
<gene>
    <name evidence="12" type="ORF">ACFO5I_04545</name>
</gene>
<evidence type="ECO:0000256" key="7">
    <source>
        <dbReference type="ARBA" id="ARBA00022827"/>
    </source>
</evidence>
<comment type="cofactor">
    <cofactor evidence="1">
        <name>Mg(2+)</name>
        <dbReference type="ChEBI" id="CHEBI:18420"/>
    </cofactor>
</comment>
<evidence type="ECO:0000256" key="3">
    <source>
        <dbReference type="ARBA" id="ARBA00016337"/>
    </source>
</evidence>
<keyword evidence="4 11" id="KW-0285">Flavoprotein</keyword>
<dbReference type="InterPro" id="IPR003374">
    <property type="entry name" value="ApbE-like_sf"/>
</dbReference>
<dbReference type="EMBL" id="JBHSGS010000026">
    <property type="protein sequence ID" value="MFC4718995.1"/>
    <property type="molecule type" value="Genomic_DNA"/>
</dbReference>
<evidence type="ECO:0000256" key="2">
    <source>
        <dbReference type="ARBA" id="ARBA00011955"/>
    </source>
</evidence>
<sequence>MGTIIDLTIEHDNPQPILTEAIERLKRYEKRFSANDSSSELMAVNLQAGKKWVQVHPELFELIEIGKRQSLAKDSHLNIAIGPLIQTWRIGFSDAKVPSQTAINHCLSLISPENILLNQEQGQVYLAKEGMKIDLGCLAKGYIADLIVKYLKEVGVNAALINLGGNLVTFGKASNHSDQLWRIGIQNPTKPRNQSLIILKICDQSVVTSGVYERSLTQSQKTYHHIFNPQTGYPIETSVVSLTIVSKQSIDGEIWTTRLFGHTPQQILATVDALPDISAIVITNTGEVYYSPELKKYIA</sequence>
<dbReference type="SUPFAM" id="SSF143631">
    <property type="entry name" value="ApbE-like"/>
    <property type="match status" value="1"/>
</dbReference>
<keyword evidence="6 11" id="KW-0479">Metal-binding</keyword>
<dbReference type="PANTHER" id="PTHR30040">
    <property type="entry name" value="THIAMINE BIOSYNTHESIS LIPOPROTEIN APBE"/>
    <property type="match status" value="1"/>
</dbReference>
<protein>
    <recommendedName>
        <fullName evidence="3 11">FAD:protein FMN transferase</fullName>
        <ecNumber evidence="2 11">2.7.1.180</ecNumber>
    </recommendedName>
    <alternativeName>
        <fullName evidence="9 11">Flavin transferase</fullName>
    </alternativeName>
</protein>
<evidence type="ECO:0000256" key="8">
    <source>
        <dbReference type="ARBA" id="ARBA00022842"/>
    </source>
</evidence>
<dbReference type="RefSeq" id="WP_204653448.1">
    <property type="nucleotide sequence ID" value="NZ_JAFBFD010000009.1"/>
</dbReference>
<evidence type="ECO:0000256" key="1">
    <source>
        <dbReference type="ARBA" id="ARBA00001946"/>
    </source>
</evidence>
<dbReference type="Pfam" id="PF02424">
    <property type="entry name" value="ApbE"/>
    <property type="match status" value="1"/>
</dbReference>
<dbReference type="EC" id="2.7.1.180" evidence="2 11"/>
<evidence type="ECO:0000313" key="12">
    <source>
        <dbReference type="EMBL" id="MFC4718995.1"/>
    </source>
</evidence>
<evidence type="ECO:0000256" key="10">
    <source>
        <dbReference type="ARBA" id="ARBA00048540"/>
    </source>
</evidence>
<evidence type="ECO:0000256" key="5">
    <source>
        <dbReference type="ARBA" id="ARBA00022679"/>
    </source>
</evidence>
<name>A0ABV9MUK3_9ENTE</name>
<dbReference type="PIRSF" id="PIRSF006268">
    <property type="entry name" value="ApbE"/>
    <property type="match status" value="1"/>
</dbReference>
<reference evidence="13" key="1">
    <citation type="journal article" date="2019" name="Int. J. Syst. Evol. Microbiol.">
        <title>The Global Catalogue of Microorganisms (GCM) 10K type strain sequencing project: providing services to taxonomists for standard genome sequencing and annotation.</title>
        <authorList>
            <consortium name="The Broad Institute Genomics Platform"/>
            <consortium name="The Broad Institute Genome Sequencing Center for Infectious Disease"/>
            <person name="Wu L."/>
            <person name="Ma J."/>
        </authorList>
    </citation>
    <scope>NUCLEOTIDE SEQUENCE [LARGE SCALE GENOMIC DNA]</scope>
    <source>
        <strain evidence="13">CGMCC 1.19032</strain>
    </source>
</reference>
<evidence type="ECO:0000256" key="9">
    <source>
        <dbReference type="ARBA" id="ARBA00031306"/>
    </source>
</evidence>
<keyword evidence="7 11" id="KW-0274">FAD</keyword>
<dbReference type="Proteomes" id="UP001595969">
    <property type="component" value="Unassembled WGS sequence"/>
</dbReference>
<proteinExistence type="inferred from homology"/>
<keyword evidence="8 11" id="KW-0460">Magnesium</keyword>
<accession>A0ABV9MUK3</accession>
<evidence type="ECO:0000256" key="6">
    <source>
        <dbReference type="ARBA" id="ARBA00022723"/>
    </source>
</evidence>